<dbReference type="RefSeq" id="WP_090791673.1">
    <property type="nucleotide sequence ID" value="NZ_FMYI01000001.1"/>
</dbReference>
<dbReference type="Proteomes" id="UP000242949">
    <property type="component" value="Unassembled WGS sequence"/>
</dbReference>
<dbReference type="EMBL" id="FMYI01000001">
    <property type="protein sequence ID" value="SDB81347.1"/>
    <property type="molecule type" value="Genomic_DNA"/>
</dbReference>
<name>A0A1G6GH77_9BACI</name>
<dbReference type="GO" id="GO:0009425">
    <property type="term" value="C:bacterial-type flagellum basal body"/>
    <property type="evidence" value="ECO:0007669"/>
    <property type="project" value="UniProtKB-SubCell"/>
</dbReference>
<dbReference type="Pfam" id="PF22692">
    <property type="entry name" value="LlgE_F_G_D1"/>
    <property type="match status" value="1"/>
</dbReference>
<feature type="domain" description="Flagellar hook protein FlgE/F/G-like D1" evidence="5">
    <location>
        <begin position="114"/>
        <end position="175"/>
    </location>
</feature>
<evidence type="ECO:0000259" key="4">
    <source>
        <dbReference type="Pfam" id="PF06429"/>
    </source>
</evidence>
<reference evidence="7" key="1">
    <citation type="submission" date="2016-09" db="EMBL/GenBank/DDBJ databases">
        <authorList>
            <person name="Varghese N."/>
            <person name="Submissions S."/>
        </authorList>
    </citation>
    <scope>NUCLEOTIDE SEQUENCE [LARGE SCALE GENOMIC DNA]</scope>
    <source>
        <strain evidence="7">S5</strain>
    </source>
</reference>
<comment type="subcellular location">
    <subcellularLocation>
        <location evidence="2">Bacterial flagellum basal body</location>
    </subcellularLocation>
</comment>
<gene>
    <name evidence="6" type="ORF">SAMN05421734_10182</name>
</gene>
<keyword evidence="7" id="KW-1185">Reference proteome</keyword>
<keyword evidence="6" id="KW-0282">Flagellum</keyword>
<keyword evidence="6" id="KW-0966">Cell projection</keyword>
<feature type="domain" description="Flagellar basal-body/hook protein C-terminal" evidence="4">
    <location>
        <begin position="225"/>
        <end position="266"/>
    </location>
</feature>
<evidence type="ECO:0000256" key="1">
    <source>
        <dbReference type="ARBA" id="ARBA00009677"/>
    </source>
</evidence>
<dbReference type="InterPro" id="IPR010930">
    <property type="entry name" value="Flg_bb/hook_C_dom"/>
</dbReference>
<dbReference type="GO" id="GO:0071978">
    <property type="term" value="P:bacterial-type flagellum-dependent swarming motility"/>
    <property type="evidence" value="ECO:0007669"/>
    <property type="project" value="TreeGrafter"/>
</dbReference>
<dbReference type="Pfam" id="PF06429">
    <property type="entry name" value="Flg_bbr_C"/>
    <property type="match status" value="1"/>
</dbReference>
<evidence type="ECO:0000313" key="7">
    <source>
        <dbReference type="Proteomes" id="UP000242949"/>
    </source>
</evidence>
<dbReference type="InterPro" id="IPR037925">
    <property type="entry name" value="FlgE/F/G-like"/>
</dbReference>
<protein>
    <submittedName>
        <fullName evidence="6">Flagellar basal-body rod protein FlgG</fullName>
    </submittedName>
</protein>
<dbReference type="InterPro" id="IPR001444">
    <property type="entry name" value="Flag_bb_rod_N"/>
</dbReference>
<dbReference type="AlphaFoldDB" id="A0A1G6GH77"/>
<dbReference type="NCBIfam" id="TIGR03506">
    <property type="entry name" value="FlgEFG_subfam"/>
    <property type="match status" value="1"/>
</dbReference>
<feature type="domain" description="Flagellar basal body rod protein N-terminal" evidence="3">
    <location>
        <begin position="6"/>
        <end position="35"/>
    </location>
</feature>
<dbReference type="Pfam" id="PF00460">
    <property type="entry name" value="Flg_bb_rod"/>
    <property type="match status" value="1"/>
</dbReference>
<dbReference type="PANTHER" id="PTHR30435">
    <property type="entry name" value="FLAGELLAR PROTEIN"/>
    <property type="match status" value="1"/>
</dbReference>
<accession>A0A1G6GH77</accession>
<proteinExistence type="inferred from homology"/>
<sequence length="274" mass="30223">MLRGYYTAASGMLTQQRRQDTLSNNISNAQTPGFKQDQAAVRAFPEMLIQRMGSEELPTTRRFNVPNGGQVGSINTGVYVQETIPDHAQGGLEETGMSTDMALVNGTIPDEAGGLFFTIQNAEGEERYTRNGNFTVDGEGFLTTNQGYYVLDQAGEPVFTDGQQFEVTPEGIVEVGDEAIPLDISYTENVNDLIKDDEDLFMLEGEDGEIVDARDLADVTFSVEQGSLETSNVDEVQTMTDMMQAYRNFESNQQVVRAYDQSMDLAVNQIARLT</sequence>
<evidence type="ECO:0000259" key="5">
    <source>
        <dbReference type="Pfam" id="PF22692"/>
    </source>
</evidence>
<dbReference type="STRING" id="1612202.SAMN05421734_10182"/>
<dbReference type="InterPro" id="IPR020013">
    <property type="entry name" value="Flagellar_FlgE/F/G"/>
</dbReference>
<organism evidence="6 7">
    <name type="scientific">Pelagirhabdus alkalitolerans</name>
    <dbReference type="NCBI Taxonomy" id="1612202"/>
    <lineage>
        <taxon>Bacteria</taxon>
        <taxon>Bacillati</taxon>
        <taxon>Bacillota</taxon>
        <taxon>Bacilli</taxon>
        <taxon>Bacillales</taxon>
        <taxon>Bacillaceae</taxon>
        <taxon>Pelagirhabdus</taxon>
    </lineage>
</organism>
<dbReference type="InterPro" id="IPR053967">
    <property type="entry name" value="LlgE_F_G-like_D1"/>
</dbReference>
<evidence type="ECO:0000313" key="6">
    <source>
        <dbReference type="EMBL" id="SDB81347.1"/>
    </source>
</evidence>
<evidence type="ECO:0000259" key="3">
    <source>
        <dbReference type="Pfam" id="PF00460"/>
    </source>
</evidence>
<dbReference type="PANTHER" id="PTHR30435:SF19">
    <property type="entry name" value="FLAGELLAR BASAL-BODY ROD PROTEIN FLGG"/>
    <property type="match status" value="1"/>
</dbReference>
<keyword evidence="2" id="KW-0975">Bacterial flagellum</keyword>
<comment type="similarity">
    <text evidence="1 2">Belongs to the flagella basal body rod proteins family.</text>
</comment>
<keyword evidence="6" id="KW-0969">Cilium</keyword>
<dbReference type="OrthoDB" id="9800375at2"/>
<evidence type="ECO:0000256" key="2">
    <source>
        <dbReference type="RuleBase" id="RU362116"/>
    </source>
</evidence>
<dbReference type="SUPFAM" id="SSF117143">
    <property type="entry name" value="Flagellar hook protein flgE"/>
    <property type="match status" value="1"/>
</dbReference>